<dbReference type="SUPFAM" id="SSF47473">
    <property type="entry name" value="EF-hand"/>
    <property type="match status" value="1"/>
</dbReference>
<feature type="compositionally biased region" description="Basic and acidic residues" evidence="3">
    <location>
        <begin position="1129"/>
        <end position="1143"/>
    </location>
</feature>
<feature type="compositionally biased region" description="Basic and acidic residues" evidence="3">
    <location>
        <begin position="1100"/>
        <end position="1109"/>
    </location>
</feature>
<dbReference type="Pfam" id="PF00566">
    <property type="entry name" value="RabGAP-TBC"/>
    <property type="match status" value="1"/>
</dbReference>
<keyword evidence="2" id="KW-0106">Calcium</keyword>
<dbReference type="PANTHER" id="PTHR47219">
    <property type="entry name" value="RAB GTPASE-ACTIVATING PROTEIN 1-LIKE"/>
    <property type="match status" value="1"/>
</dbReference>
<dbReference type="PANTHER" id="PTHR47219:SF20">
    <property type="entry name" value="TBC1 DOMAIN FAMILY MEMBER 2B"/>
    <property type="match status" value="1"/>
</dbReference>
<evidence type="ECO:0000256" key="1">
    <source>
        <dbReference type="ARBA" id="ARBA00022468"/>
    </source>
</evidence>
<dbReference type="InterPro" id="IPR050302">
    <property type="entry name" value="Rab_GAP_TBC_domain"/>
</dbReference>
<keyword evidence="7" id="KW-1185">Reference proteome</keyword>
<protein>
    <recommendedName>
        <fullName evidence="8">TBC-domain-containing protein</fullName>
    </recommendedName>
</protein>
<dbReference type="SMART" id="SM00568">
    <property type="entry name" value="GRAM"/>
    <property type="match status" value="2"/>
</dbReference>
<dbReference type="InterPro" id="IPR011992">
    <property type="entry name" value="EF-hand-dom_pair"/>
</dbReference>
<dbReference type="PROSITE" id="PS50222">
    <property type="entry name" value="EF_HAND_2"/>
    <property type="match status" value="1"/>
</dbReference>
<accession>A0AAD7Y0Q2</accession>
<dbReference type="SUPFAM" id="SSF47923">
    <property type="entry name" value="Ypt/Rab-GAP domain of gyp1p"/>
    <property type="match status" value="2"/>
</dbReference>
<evidence type="ECO:0000256" key="3">
    <source>
        <dbReference type="SAM" id="MobiDB-lite"/>
    </source>
</evidence>
<dbReference type="Gene3D" id="2.30.29.30">
    <property type="entry name" value="Pleckstrin-homology domain (PH domain)/Phosphotyrosine-binding domain (PTB)"/>
    <property type="match status" value="2"/>
</dbReference>
<dbReference type="Gene3D" id="1.10.8.270">
    <property type="entry name" value="putative rabgap domain of human tbc1 domain family member 14 like domains"/>
    <property type="match status" value="1"/>
</dbReference>
<organism evidence="6 7">
    <name type="scientific">Lichtheimia ornata</name>
    <dbReference type="NCBI Taxonomy" id="688661"/>
    <lineage>
        <taxon>Eukaryota</taxon>
        <taxon>Fungi</taxon>
        <taxon>Fungi incertae sedis</taxon>
        <taxon>Mucoromycota</taxon>
        <taxon>Mucoromycotina</taxon>
        <taxon>Mucoromycetes</taxon>
        <taxon>Mucorales</taxon>
        <taxon>Lichtheimiaceae</taxon>
        <taxon>Lichtheimia</taxon>
    </lineage>
</organism>
<feature type="domain" description="EF-hand" evidence="5">
    <location>
        <begin position="919"/>
        <end position="954"/>
    </location>
</feature>
<name>A0AAD7Y0Q2_9FUNG</name>
<dbReference type="SMART" id="SM00164">
    <property type="entry name" value="TBC"/>
    <property type="match status" value="1"/>
</dbReference>
<dbReference type="InterPro" id="IPR002048">
    <property type="entry name" value="EF_hand_dom"/>
</dbReference>
<dbReference type="InterPro" id="IPR000195">
    <property type="entry name" value="Rab-GAP-TBC_dom"/>
</dbReference>
<dbReference type="Proteomes" id="UP001234581">
    <property type="component" value="Unassembled WGS sequence"/>
</dbReference>
<feature type="compositionally biased region" description="Acidic residues" evidence="3">
    <location>
        <begin position="1169"/>
        <end position="1182"/>
    </location>
</feature>
<feature type="compositionally biased region" description="Low complexity" evidence="3">
    <location>
        <begin position="1065"/>
        <end position="1081"/>
    </location>
</feature>
<evidence type="ECO:0008006" key="8">
    <source>
        <dbReference type="Google" id="ProtNLM"/>
    </source>
</evidence>
<dbReference type="Gene3D" id="1.10.238.10">
    <property type="entry name" value="EF-hand"/>
    <property type="match status" value="1"/>
</dbReference>
<feature type="domain" description="Rab-GAP TBC" evidence="4">
    <location>
        <begin position="524"/>
        <end position="712"/>
    </location>
</feature>
<dbReference type="GO" id="GO:0005096">
    <property type="term" value="F:GTPase activator activity"/>
    <property type="evidence" value="ECO:0007669"/>
    <property type="project" value="UniProtKB-KW"/>
</dbReference>
<dbReference type="AlphaFoldDB" id="A0AAD7Y0Q2"/>
<keyword evidence="1" id="KW-0343">GTPase activation</keyword>
<sequence>MTTATTDSAFNIFTLPTHIESYISPFWETVQENDYFLLQRTKLRKNSIMRNVLGTVQNVLDTKQSPYRLLYRRANGSCLQVAVAETEKQADTAWRWIDANLVPPLSVLDDNEKEEFVATKVNSIVTRRDAGTDEISADANVRTASRSFRQTFDVPATERLVNYYSCAYYTNRFTTQGWLYISENYVAFYSYLLGYETKLLVELRSIQDIRKEKSKRGVFSDAIKLIMKDRTEHFFSNLFKRDAVYDVLVQLTGLAMQRVLKSTALEQSPGGEVSIDIRDSDIDAASDKDLVTHRMASLPASEIRKMMQPLKMDLAAQKRDERFRARFRLPPTEQLLTSVHATYFVTKEDGEGGGEEKQRTPGRLCLSESFLTFNSTDKGHYHDAVMPLYTIRRVERLNEPTQAFSIKIDNWHQDHAQFRLNVTKQQYEEFSSRLTANLRKQIKYMKMLKRFLATCPSELVAADKSLDDLDKKHGGLGLTFGFPGDAKKLKDKSKMKLWKKYFDEYGRNLTIVKTPQFGRLVRVGLPNRLRGEIWEVCSGAIQQRFLNQGLYNRILEENKDKNSLSLEEIEKDLNRSLPEYSAYQTPEGINSLRRVLSAYSWKDPELGYCQAMNIVTSAILIYMSEEQAFYTLSVLCDDMLPGYYSTSMYGALLDQIIFEHLLESTMPILYNHFKKTDIQLSVACLPWFLSLYINSMPLLFAFRVLDCFFMDGPKILFQIGLAILKINGDELLKTTDDGAFMNVLKHYFNSLHEPLYPDSQNSKARSLTRFNELLLVAYREFGNITDDKIREMRQTHQLKVVAGIESFAKRSTLRNIDDTAGLDKEELGIIYDKFHNVQYYRSKEKGSERMDYAAFEILIGNLASWAKFSQKNKEGDQERQLKVGKTFLVRLFKRFDKGDQGGLSLQDVIIGLGSIIKGDHNAQITLFFDLHDTDKDGYLNRDELLEFSESLLWIFRDMTDEHLHSVSTFLRNAFEYSETKEDSQDKFLSMASLRMLVLADELLENFFDHEFAQSFKLVEKPAEQQRSLGREIFDSLLATGTKFANNAKQKALVSSPLSSKASNVSSPTTSDTQSISTTSLSVNPKQDEKEDIDTTPQEPIQHDEAKKQEPTSSKSGHGEEEAASSATESPKKEHTNADEKKVDDVEDSNDEDEDEDVLEEVDRLLKEYGDDDEEEDDDAKST</sequence>
<evidence type="ECO:0000313" key="7">
    <source>
        <dbReference type="Proteomes" id="UP001234581"/>
    </source>
</evidence>
<comment type="caution">
    <text evidence="6">The sequence shown here is derived from an EMBL/GenBank/DDBJ whole genome shotgun (WGS) entry which is preliminary data.</text>
</comment>
<dbReference type="InterPro" id="IPR011993">
    <property type="entry name" value="PH-like_dom_sf"/>
</dbReference>
<evidence type="ECO:0000259" key="5">
    <source>
        <dbReference type="PROSITE" id="PS50222"/>
    </source>
</evidence>
<dbReference type="FunFam" id="1.10.472.80:FF:000051">
    <property type="entry name" value="Probable MDR1-Mac1p interacting protein"/>
    <property type="match status" value="1"/>
</dbReference>
<dbReference type="InterPro" id="IPR018247">
    <property type="entry name" value="EF_Hand_1_Ca_BS"/>
</dbReference>
<dbReference type="PROSITE" id="PS00018">
    <property type="entry name" value="EF_HAND_1"/>
    <property type="match status" value="1"/>
</dbReference>
<gene>
    <name evidence="6" type="ORF">O0I10_004154</name>
</gene>
<feature type="compositionally biased region" description="Acidic residues" evidence="3">
    <location>
        <begin position="1144"/>
        <end position="1159"/>
    </location>
</feature>
<dbReference type="GO" id="GO:0005509">
    <property type="term" value="F:calcium ion binding"/>
    <property type="evidence" value="ECO:0007669"/>
    <property type="project" value="InterPro"/>
</dbReference>
<dbReference type="RefSeq" id="XP_058345204.1">
    <property type="nucleotide sequence ID" value="XM_058484216.1"/>
</dbReference>
<dbReference type="GeneID" id="83211567"/>
<dbReference type="PROSITE" id="PS50086">
    <property type="entry name" value="TBC_RABGAP"/>
    <property type="match status" value="1"/>
</dbReference>
<dbReference type="InterPro" id="IPR004182">
    <property type="entry name" value="GRAM"/>
</dbReference>
<dbReference type="InterPro" id="IPR035969">
    <property type="entry name" value="Rab-GAP_TBC_sf"/>
</dbReference>
<evidence type="ECO:0000256" key="2">
    <source>
        <dbReference type="ARBA" id="ARBA00022837"/>
    </source>
</evidence>
<evidence type="ECO:0000259" key="4">
    <source>
        <dbReference type="PROSITE" id="PS50086"/>
    </source>
</evidence>
<dbReference type="EMBL" id="JARTCD010000014">
    <property type="protein sequence ID" value="KAJ8660291.1"/>
    <property type="molecule type" value="Genomic_DNA"/>
</dbReference>
<evidence type="ECO:0000313" key="6">
    <source>
        <dbReference type="EMBL" id="KAJ8660291.1"/>
    </source>
</evidence>
<proteinExistence type="predicted"/>
<dbReference type="Pfam" id="PF02893">
    <property type="entry name" value="GRAM"/>
    <property type="match status" value="2"/>
</dbReference>
<dbReference type="Gene3D" id="1.10.472.80">
    <property type="entry name" value="Ypt/Rab-GAP domain of gyp1p, domain 3"/>
    <property type="match status" value="1"/>
</dbReference>
<dbReference type="GO" id="GO:0031267">
    <property type="term" value="F:small GTPase binding"/>
    <property type="evidence" value="ECO:0007669"/>
    <property type="project" value="TreeGrafter"/>
</dbReference>
<dbReference type="FunFam" id="1.10.8.270:FF:000026">
    <property type="entry name" value="TBC (Tre-2/Bub2/Cdc16) domain family"/>
    <property type="match status" value="1"/>
</dbReference>
<feature type="region of interest" description="Disordered" evidence="3">
    <location>
        <begin position="1051"/>
        <end position="1182"/>
    </location>
</feature>
<dbReference type="Gene3D" id="1.10.10.750">
    <property type="entry name" value="Ypt/Rab-GAP domain of gyp1p, domain 1"/>
    <property type="match status" value="1"/>
</dbReference>
<feature type="compositionally biased region" description="Polar residues" evidence="3">
    <location>
        <begin position="1055"/>
        <end position="1064"/>
    </location>
</feature>
<reference evidence="6 7" key="1">
    <citation type="submission" date="2023-03" db="EMBL/GenBank/DDBJ databases">
        <title>Genome sequence of Lichtheimia ornata CBS 291.66.</title>
        <authorList>
            <person name="Mohabir J.T."/>
            <person name="Shea T.P."/>
            <person name="Kurbessoian T."/>
            <person name="Berby B."/>
            <person name="Fontaine J."/>
            <person name="Livny J."/>
            <person name="Gnirke A."/>
            <person name="Stajich J.E."/>
            <person name="Cuomo C.A."/>
        </authorList>
    </citation>
    <scope>NUCLEOTIDE SEQUENCE [LARGE SCALE GENOMIC DNA]</scope>
    <source>
        <strain evidence="6">CBS 291.66</strain>
    </source>
</reference>